<evidence type="ECO:0000313" key="2">
    <source>
        <dbReference type="EMBL" id="TXX67317.1"/>
    </source>
</evidence>
<sequence>MNSTSELTLDWNDHSLYISNFRKIIRFISEGNECQPLISQGTVALTERFNKLADIRWKLVRSNERIENYLKLDEFLISLKNLPLNIDPNVIKHGYLVLNTLEKHLNDADKQIVSEAISLRKIEYIRSKLRDTYAYVSNEILNKNILSAPEKANLIHILTKAVKQSKAYENQLSDLYNDLISLMKDLEQFPVSTTNKSNQVLDVKPFSNGLYTSLKKIAPKERFAFDSSNGISPTLFDLKISYNHNGKIDVTDSLIKKVLPLFKKRFKREHSDGNSIIFSTKLGLIRYYKSQVNFDMNDIHSMSKVALKIAKANGWQQICVWGTPEFKSSIKQMAKSYGITVNVITDHLLNVTKAKIETEDEPILSQSNNQVQIAPQRILPSLKQLRFG</sequence>
<dbReference type="RefSeq" id="WP_148521466.1">
    <property type="nucleotide sequence ID" value="NZ_JAWWVO010000009.1"/>
</dbReference>
<dbReference type="InterPro" id="IPR040677">
    <property type="entry name" value="LPD7"/>
</dbReference>
<accession>A0ABD7SR48</accession>
<evidence type="ECO:0000259" key="1">
    <source>
        <dbReference type="Pfam" id="PF18821"/>
    </source>
</evidence>
<name>A0ABD7SR48_VIBCL</name>
<dbReference type="EMBL" id="VSIJ01000005">
    <property type="protein sequence ID" value="TXX67317.1"/>
    <property type="molecule type" value="Genomic_DNA"/>
</dbReference>
<comment type="caution">
    <text evidence="2">The sequence shown here is derived from an EMBL/GenBank/DDBJ whole genome shotgun (WGS) entry which is preliminary data.</text>
</comment>
<dbReference type="AlphaFoldDB" id="A0ABD7SR48"/>
<protein>
    <recommendedName>
        <fullName evidence="1">Large polyvalent protein-associated domain-containing protein</fullName>
    </recommendedName>
</protein>
<organism evidence="2 3">
    <name type="scientific">Vibrio cholerae</name>
    <dbReference type="NCBI Taxonomy" id="666"/>
    <lineage>
        <taxon>Bacteria</taxon>
        <taxon>Pseudomonadati</taxon>
        <taxon>Pseudomonadota</taxon>
        <taxon>Gammaproteobacteria</taxon>
        <taxon>Vibrionales</taxon>
        <taxon>Vibrionaceae</taxon>
        <taxon>Vibrio</taxon>
    </lineage>
</organism>
<reference evidence="2 3" key="1">
    <citation type="submission" date="2019-06" db="EMBL/GenBank/DDBJ databases">
        <title>Vibrio cholerae phylogeny based on whole-genome sequencing reveals genetic diversity and population strucutre.</title>
        <authorList>
            <person name="Zhiqiu Y."/>
            <person name="Bin L."/>
            <person name="Lingyan J."/>
        </authorList>
    </citation>
    <scope>NUCLEOTIDE SEQUENCE [LARGE SCALE GENOMIC DNA]</scope>
    <source>
        <strain evidence="2 3">N2814</strain>
    </source>
</reference>
<proteinExistence type="predicted"/>
<evidence type="ECO:0000313" key="3">
    <source>
        <dbReference type="Proteomes" id="UP000323819"/>
    </source>
</evidence>
<gene>
    <name evidence="2" type="ORF">FXF03_01720</name>
</gene>
<dbReference type="Proteomes" id="UP000323819">
    <property type="component" value="Unassembled WGS sequence"/>
</dbReference>
<dbReference type="Pfam" id="PF18821">
    <property type="entry name" value="LPD7"/>
    <property type="match status" value="1"/>
</dbReference>
<feature type="domain" description="Large polyvalent protein-associated" evidence="1">
    <location>
        <begin position="285"/>
        <end position="350"/>
    </location>
</feature>